<dbReference type="RefSeq" id="WP_071065311.1">
    <property type="nucleotide sequence ID" value="NZ_MAXA01000230.1"/>
</dbReference>
<dbReference type="GO" id="GO:0000976">
    <property type="term" value="F:transcription cis-regulatory region binding"/>
    <property type="evidence" value="ECO:0007669"/>
    <property type="project" value="TreeGrafter"/>
</dbReference>
<reference evidence="7" key="1">
    <citation type="submission" date="2016-07" db="EMBL/GenBank/DDBJ databases">
        <title>Frankia sp. NRRL B-16219 Genome sequencing.</title>
        <authorList>
            <person name="Ghodhbane-Gtari F."/>
            <person name="Swanson E."/>
            <person name="Gueddou A."/>
            <person name="Louati M."/>
            <person name="Nouioui I."/>
            <person name="Hezbri K."/>
            <person name="Abebe-Akele F."/>
            <person name="Simpson S."/>
            <person name="Morris K."/>
            <person name="Thomas K."/>
            <person name="Gtari M."/>
            <person name="Tisa L.S."/>
        </authorList>
    </citation>
    <scope>NUCLEOTIDE SEQUENCE [LARGE SCALE GENOMIC DNA]</scope>
    <source>
        <strain evidence="7">NRRL B-16219</strain>
    </source>
</reference>
<organism evidence="6 7">
    <name type="scientific">Parafrankia soli</name>
    <dbReference type="NCBI Taxonomy" id="2599596"/>
    <lineage>
        <taxon>Bacteria</taxon>
        <taxon>Bacillati</taxon>
        <taxon>Actinomycetota</taxon>
        <taxon>Actinomycetes</taxon>
        <taxon>Frankiales</taxon>
        <taxon>Frankiaceae</taxon>
        <taxon>Parafrankia</taxon>
    </lineage>
</organism>
<dbReference type="PANTHER" id="PTHR30055:SF234">
    <property type="entry name" value="HTH-TYPE TRANSCRIPTIONAL REGULATOR BETI"/>
    <property type="match status" value="1"/>
</dbReference>
<sequence>MTAPRRRRAATVEKATRLLDATEEIILREGYAAVSSRSVAARVAINAPLVHYYFPTIDDLFVAVLRRRAQRTVEQMAAALASAEPLRAWWELVSDPRGTALIVEFVAAANHRPALRAEVGKVARELRRMQIEKLATILDEYGLDADEYPPALVAATIQGLAFAVVADKSTGYDTAHEEAAVAMTRLVTRLEEKRARRPGR</sequence>
<dbReference type="InterPro" id="IPR001647">
    <property type="entry name" value="HTH_TetR"/>
</dbReference>
<dbReference type="InterPro" id="IPR050109">
    <property type="entry name" value="HTH-type_TetR-like_transc_reg"/>
</dbReference>
<dbReference type="AlphaFoldDB" id="A0A1S1PVU4"/>
<dbReference type="EMBL" id="MAXA01000230">
    <property type="protein sequence ID" value="OHV25447.1"/>
    <property type="molecule type" value="Genomic_DNA"/>
</dbReference>
<keyword evidence="1" id="KW-0805">Transcription regulation</keyword>
<evidence type="ECO:0000313" key="6">
    <source>
        <dbReference type="EMBL" id="OHV25447.1"/>
    </source>
</evidence>
<dbReference type="OrthoDB" id="9816296at2"/>
<dbReference type="Proteomes" id="UP000179769">
    <property type="component" value="Unassembled WGS sequence"/>
</dbReference>
<evidence type="ECO:0000256" key="1">
    <source>
        <dbReference type="ARBA" id="ARBA00023015"/>
    </source>
</evidence>
<name>A0A1S1PVU4_9ACTN</name>
<evidence type="ECO:0000256" key="2">
    <source>
        <dbReference type="ARBA" id="ARBA00023125"/>
    </source>
</evidence>
<evidence type="ECO:0000313" key="7">
    <source>
        <dbReference type="Proteomes" id="UP000179769"/>
    </source>
</evidence>
<evidence type="ECO:0000256" key="3">
    <source>
        <dbReference type="ARBA" id="ARBA00023163"/>
    </source>
</evidence>
<dbReference type="Pfam" id="PF00440">
    <property type="entry name" value="TetR_N"/>
    <property type="match status" value="1"/>
</dbReference>
<evidence type="ECO:0000259" key="5">
    <source>
        <dbReference type="PROSITE" id="PS50977"/>
    </source>
</evidence>
<gene>
    <name evidence="6" type="ORF">BBK14_22230</name>
</gene>
<dbReference type="PANTHER" id="PTHR30055">
    <property type="entry name" value="HTH-TYPE TRANSCRIPTIONAL REGULATOR RUTR"/>
    <property type="match status" value="1"/>
</dbReference>
<proteinExistence type="predicted"/>
<keyword evidence="3" id="KW-0804">Transcription</keyword>
<dbReference type="SUPFAM" id="SSF46689">
    <property type="entry name" value="Homeodomain-like"/>
    <property type="match status" value="1"/>
</dbReference>
<protein>
    <submittedName>
        <fullName evidence="6">TetR family transcriptional regulator</fullName>
    </submittedName>
</protein>
<comment type="caution">
    <text evidence="6">The sequence shown here is derived from an EMBL/GenBank/DDBJ whole genome shotgun (WGS) entry which is preliminary data.</text>
</comment>
<feature type="DNA-binding region" description="H-T-H motif" evidence="4">
    <location>
        <begin position="35"/>
        <end position="54"/>
    </location>
</feature>
<dbReference type="InterPro" id="IPR009057">
    <property type="entry name" value="Homeodomain-like_sf"/>
</dbReference>
<dbReference type="Gene3D" id="1.10.357.10">
    <property type="entry name" value="Tetracycline Repressor, domain 2"/>
    <property type="match status" value="1"/>
</dbReference>
<dbReference type="PROSITE" id="PS50977">
    <property type="entry name" value="HTH_TETR_2"/>
    <property type="match status" value="1"/>
</dbReference>
<keyword evidence="2 4" id="KW-0238">DNA-binding</keyword>
<evidence type="ECO:0000256" key="4">
    <source>
        <dbReference type="PROSITE-ProRule" id="PRU00335"/>
    </source>
</evidence>
<feature type="domain" description="HTH tetR-type" evidence="5">
    <location>
        <begin position="12"/>
        <end position="72"/>
    </location>
</feature>
<dbReference type="GO" id="GO:0003700">
    <property type="term" value="F:DNA-binding transcription factor activity"/>
    <property type="evidence" value="ECO:0007669"/>
    <property type="project" value="TreeGrafter"/>
</dbReference>
<accession>A0A1S1PVU4</accession>
<keyword evidence="7" id="KW-1185">Reference proteome</keyword>